<keyword evidence="1" id="KW-0808">Transferase</keyword>
<keyword evidence="2" id="KW-0418">Kinase</keyword>
<dbReference type="SUPFAM" id="SSF53613">
    <property type="entry name" value="Ribokinase-like"/>
    <property type="match status" value="1"/>
</dbReference>
<evidence type="ECO:0000259" key="3">
    <source>
        <dbReference type="Pfam" id="PF00294"/>
    </source>
</evidence>
<evidence type="ECO:0000313" key="4">
    <source>
        <dbReference type="EMBL" id="PIP62562.1"/>
    </source>
</evidence>
<dbReference type="InterPro" id="IPR029056">
    <property type="entry name" value="Ribokinase-like"/>
</dbReference>
<dbReference type="GO" id="GO:0016301">
    <property type="term" value="F:kinase activity"/>
    <property type="evidence" value="ECO:0007669"/>
    <property type="project" value="UniProtKB-KW"/>
</dbReference>
<dbReference type="PANTHER" id="PTHR10584:SF166">
    <property type="entry name" value="RIBOKINASE"/>
    <property type="match status" value="1"/>
</dbReference>
<sequence length="357" mass="40519">MNLLITGSIAYDEIMDFPGEFKDYFHPEKLHQINISFVVDRLEKQLGGTATNIAYNIAQIFNFQFSILNQYQNSNFQNKKSEVRILGAVGRDGKVFLDFFKKNKIDISGVIVDKRLYTATGKVMTDKNDNQIWGFYYGACESAKKISLKEYAGKDSLLVISATHPDAFLHFQEEAIKYKIDYMYDPGMALTWIKDKDLKKGVINTKYLVGNDYEIAMITKRLKKTVNELTSCGLKLITTLGEEGVKYEYKSKIINPKSQINPKFEIIKVPAYKVKKVVDPTGAGDAWRGGFIAGIVSGKSVIDSLKLGNVMASFAIEEYGTVNHKPTIKEINKRMKKLDTVPLSGRHLRFLNLRRFK</sequence>
<dbReference type="Gene3D" id="3.40.1190.20">
    <property type="match status" value="1"/>
</dbReference>
<dbReference type="InterPro" id="IPR002173">
    <property type="entry name" value="Carboh/pur_kinase_PfkB_CS"/>
</dbReference>
<comment type="caution">
    <text evidence="4">The sequence shown here is derived from an EMBL/GenBank/DDBJ whole genome shotgun (WGS) entry which is preliminary data.</text>
</comment>
<dbReference type="PROSITE" id="PS00584">
    <property type="entry name" value="PFKB_KINASES_2"/>
    <property type="match status" value="1"/>
</dbReference>
<dbReference type="AlphaFoldDB" id="A0A2H0BY16"/>
<protein>
    <recommendedName>
        <fullName evidence="3">Carbohydrate kinase PfkB domain-containing protein</fullName>
    </recommendedName>
</protein>
<feature type="domain" description="Carbohydrate kinase PfkB" evidence="3">
    <location>
        <begin position="38"/>
        <end position="327"/>
    </location>
</feature>
<reference evidence="4 5" key="1">
    <citation type="submission" date="2017-09" db="EMBL/GenBank/DDBJ databases">
        <title>Depth-based differentiation of microbial function through sediment-hosted aquifers and enrichment of novel symbionts in the deep terrestrial subsurface.</title>
        <authorList>
            <person name="Probst A.J."/>
            <person name="Ladd B."/>
            <person name="Jarett J.K."/>
            <person name="Geller-Mcgrath D.E."/>
            <person name="Sieber C.M."/>
            <person name="Emerson J.B."/>
            <person name="Anantharaman K."/>
            <person name="Thomas B.C."/>
            <person name="Malmstrom R."/>
            <person name="Stieglmeier M."/>
            <person name="Klingl A."/>
            <person name="Woyke T."/>
            <person name="Ryan C.M."/>
            <person name="Banfield J.F."/>
        </authorList>
    </citation>
    <scope>NUCLEOTIDE SEQUENCE [LARGE SCALE GENOMIC DNA]</scope>
    <source>
        <strain evidence="4">CG22_combo_CG10-13_8_21_14_all_35_9</strain>
    </source>
</reference>
<evidence type="ECO:0000313" key="5">
    <source>
        <dbReference type="Proteomes" id="UP000231021"/>
    </source>
</evidence>
<accession>A0A2H0BY16</accession>
<name>A0A2H0BY16_9BACT</name>
<proteinExistence type="predicted"/>
<dbReference type="PANTHER" id="PTHR10584">
    <property type="entry name" value="SUGAR KINASE"/>
    <property type="match status" value="1"/>
</dbReference>
<dbReference type="EMBL" id="PCTB01000065">
    <property type="protein sequence ID" value="PIP62562.1"/>
    <property type="molecule type" value="Genomic_DNA"/>
</dbReference>
<organism evidence="4 5">
    <name type="scientific">Candidatus Roizmanbacteria bacterium CG22_combo_CG10-13_8_21_14_all_35_9</name>
    <dbReference type="NCBI Taxonomy" id="1974861"/>
    <lineage>
        <taxon>Bacteria</taxon>
        <taxon>Candidatus Roizmaniibacteriota</taxon>
    </lineage>
</organism>
<dbReference type="Pfam" id="PF00294">
    <property type="entry name" value="PfkB"/>
    <property type="match status" value="1"/>
</dbReference>
<dbReference type="InterPro" id="IPR011611">
    <property type="entry name" value="PfkB_dom"/>
</dbReference>
<evidence type="ECO:0000256" key="1">
    <source>
        <dbReference type="ARBA" id="ARBA00022679"/>
    </source>
</evidence>
<gene>
    <name evidence="4" type="ORF">COW98_03390</name>
</gene>
<evidence type="ECO:0000256" key="2">
    <source>
        <dbReference type="ARBA" id="ARBA00022777"/>
    </source>
</evidence>
<dbReference type="Proteomes" id="UP000231021">
    <property type="component" value="Unassembled WGS sequence"/>
</dbReference>